<accession>A0A381ECW6</accession>
<dbReference type="PROSITE" id="PS01129">
    <property type="entry name" value="PSI_RLU"/>
    <property type="match status" value="1"/>
</dbReference>
<protein>
    <recommendedName>
        <fullName evidence="6">Pseudouridine synthase</fullName>
        <ecNumber evidence="6">5.4.99.-</ecNumber>
    </recommendedName>
</protein>
<dbReference type="PANTHER" id="PTHR21600">
    <property type="entry name" value="MITOCHONDRIAL RNA PSEUDOURIDINE SYNTHASE"/>
    <property type="match status" value="1"/>
</dbReference>
<comment type="catalytic activity">
    <reaction evidence="3">
        <text>uridine(1911/1915/1917) in 23S rRNA = pseudouridine(1911/1915/1917) in 23S rRNA</text>
        <dbReference type="Rhea" id="RHEA:42524"/>
        <dbReference type="Rhea" id="RHEA-COMP:10097"/>
        <dbReference type="Rhea" id="RHEA-COMP:10098"/>
        <dbReference type="ChEBI" id="CHEBI:65314"/>
        <dbReference type="ChEBI" id="CHEBI:65315"/>
        <dbReference type="EC" id="5.4.99.23"/>
    </reaction>
</comment>
<gene>
    <name evidence="8" type="primary">rluD</name>
    <name evidence="8" type="ORF">NCTC13294_02091</name>
</gene>
<dbReference type="Gene3D" id="3.30.2350.10">
    <property type="entry name" value="Pseudouridine synthase"/>
    <property type="match status" value="1"/>
</dbReference>
<dbReference type="Proteomes" id="UP000254572">
    <property type="component" value="Unassembled WGS sequence"/>
</dbReference>
<name>A0A381ECW6_9GAMM</name>
<dbReference type="RefSeq" id="WP_115612241.1">
    <property type="nucleotide sequence ID" value="NZ_JBHLZC010000001.1"/>
</dbReference>
<dbReference type="PROSITE" id="PS50889">
    <property type="entry name" value="S4"/>
    <property type="match status" value="1"/>
</dbReference>
<evidence type="ECO:0000256" key="3">
    <source>
        <dbReference type="ARBA" id="ARBA00036882"/>
    </source>
</evidence>
<dbReference type="Gene3D" id="3.10.290.10">
    <property type="entry name" value="RNA-binding S4 domain"/>
    <property type="match status" value="1"/>
</dbReference>
<evidence type="ECO:0000256" key="6">
    <source>
        <dbReference type="RuleBase" id="RU362028"/>
    </source>
</evidence>
<dbReference type="Pfam" id="PF00849">
    <property type="entry name" value="PseudoU_synth_2"/>
    <property type="match status" value="1"/>
</dbReference>
<dbReference type="InterPro" id="IPR006145">
    <property type="entry name" value="PsdUridine_synth_RsuA/RluA"/>
</dbReference>
<feature type="active site" evidence="4">
    <location>
        <position position="139"/>
    </location>
</feature>
<dbReference type="SUPFAM" id="SSF55174">
    <property type="entry name" value="Alpha-L RNA-binding motif"/>
    <property type="match status" value="1"/>
</dbReference>
<dbReference type="InterPro" id="IPR020103">
    <property type="entry name" value="PsdUridine_synth_cat_dom_sf"/>
</dbReference>
<dbReference type="GO" id="GO:0160140">
    <property type="term" value="F:23S rRNA pseudouridine(1911/1915/1917) synthase activity"/>
    <property type="evidence" value="ECO:0007669"/>
    <property type="project" value="UniProtKB-EC"/>
</dbReference>
<proteinExistence type="inferred from homology"/>
<dbReference type="CDD" id="cd00165">
    <property type="entry name" value="S4"/>
    <property type="match status" value="1"/>
</dbReference>
<dbReference type="SMART" id="SM00363">
    <property type="entry name" value="S4"/>
    <property type="match status" value="1"/>
</dbReference>
<reference evidence="8 9" key="1">
    <citation type="submission" date="2018-06" db="EMBL/GenBank/DDBJ databases">
        <authorList>
            <consortium name="Pathogen Informatics"/>
            <person name="Doyle S."/>
        </authorList>
    </citation>
    <scope>NUCLEOTIDE SEQUENCE [LARGE SCALE GENOMIC DNA]</scope>
    <source>
        <strain evidence="8 9">NCTC13294</strain>
    </source>
</reference>
<dbReference type="CDD" id="cd02869">
    <property type="entry name" value="PseudoU_synth_RluA_like"/>
    <property type="match status" value="1"/>
</dbReference>
<dbReference type="InterPro" id="IPR006225">
    <property type="entry name" value="PsdUridine_synth_RluC/D"/>
</dbReference>
<evidence type="ECO:0000256" key="5">
    <source>
        <dbReference type="PROSITE-ProRule" id="PRU00182"/>
    </source>
</evidence>
<dbReference type="OrthoDB" id="9807829at2"/>
<comment type="similarity">
    <text evidence="1 6">Belongs to the pseudouridine synthase RluA family.</text>
</comment>
<dbReference type="InterPro" id="IPR006224">
    <property type="entry name" value="PsdUridine_synth_RluA-like_CS"/>
</dbReference>
<evidence type="ECO:0000256" key="2">
    <source>
        <dbReference type="ARBA" id="ARBA00023235"/>
    </source>
</evidence>
<evidence type="ECO:0000313" key="8">
    <source>
        <dbReference type="EMBL" id="SUX24826.1"/>
    </source>
</evidence>
<dbReference type="NCBIfam" id="TIGR00005">
    <property type="entry name" value="rluA_subfam"/>
    <property type="match status" value="1"/>
</dbReference>
<sequence length="320" mass="35408">MTTEPYTLNCTADEDIRGWRLDQFLAHIAPDYSRSRWQTSIKAGLVQINGNPARAKDHVYPGDNVRAQIAVDTETAASSQDIPLNIIHADADIIIIDKPAGLVVHPAAGNPDGTLLNALLHHFPETAQLPRGGIVHRLDKDTSGLLVIARNLRAHAHLVRQLQERSMGRTYLALCYRYITAGGTIDQPLGRHPRDRLKMTIREDGKDAVTHYRIEERYGDIATLLRVNLETGRTHQIRVHLAAQHNPLVGDPLYGLANPPGKGIPADIRQALINFPRQALHAAALTLYHPADDSEHTYTSPLPADMAKLLDTLRITYPAN</sequence>
<keyword evidence="2 6" id="KW-0413">Isomerase</keyword>
<comment type="catalytic activity">
    <reaction evidence="6">
        <text>a uridine in RNA = a pseudouridine in RNA</text>
        <dbReference type="Rhea" id="RHEA:48348"/>
        <dbReference type="Rhea" id="RHEA-COMP:12068"/>
        <dbReference type="Rhea" id="RHEA-COMP:12069"/>
        <dbReference type="ChEBI" id="CHEBI:65314"/>
        <dbReference type="ChEBI" id="CHEBI:65315"/>
    </reaction>
</comment>
<keyword evidence="9" id="KW-1185">Reference proteome</keyword>
<dbReference type="InterPro" id="IPR050188">
    <property type="entry name" value="RluA_PseudoU_synthase"/>
</dbReference>
<dbReference type="InterPro" id="IPR002942">
    <property type="entry name" value="S4_RNA-bd"/>
</dbReference>
<feature type="domain" description="RNA-binding S4" evidence="7">
    <location>
        <begin position="19"/>
        <end position="83"/>
    </location>
</feature>
<dbReference type="PANTHER" id="PTHR21600:SF44">
    <property type="entry name" value="RIBOSOMAL LARGE SUBUNIT PSEUDOURIDINE SYNTHASE D"/>
    <property type="match status" value="1"/>
</dbReference>
<dbReference type="GO" id="GO:0003723">
    <property type="term" value="F:RNA binding"/>
    <property type="evidence" value="ECO:0007669"/>
    <property type="project" value="UniProtKB-KW"/>
</dbReference>
<dbReference type="AlphaFoldDB" id="A0A381ECW6"/>
<dbReference type="InterPro" id="IPR036986">
    <property type="entry name" value="S4_RNA-bd_sf"/>
</dbReference>
<evidence type="ECO:0000313" key="9">
    <source>
        <dbReference type="Proteomes" id="UP000254572"/>
    </source>
</evidence>
<comment type="function">
    <text evidence="6">Responsible for synthesis of pseudouridine from uracil.</text>
</comment>
<dbReference type="GO" id="GO:0000455">
    <property type="term" value="P:enzyme-directed rRNA pseudouridine synthesis"/>
    <property type="evidence" value="ECO:0007669"/>
    <property type="project" value="TreeGrafter"/>
</dbReference>
<dbReference type="EC" id="5.4.99.-" evidence="6"/>
<dbReference type="NCBIfam" id="NF008385">
    <property type="entry name" value="PRK11180.1"/>
    <property type="match status" value="1"/>
</dbReference>
<organism evidence="8 9">
    <name type="scientific">Cardiobacterium valvarum</name>
    <dbReference type="NCBI Taxonomy" id="194702"/>
    <lineage>
        <taxon>Bacteria</taxon>
        <taxon>Pseudomonadati</taxon>
        <taxon>Pseudomonadota</taxon>
        <taxon>Gammaproteobacteria</taxon>
        <taxon>Cardiobacteriales</taxon>
        <taxon>Cardiobacteriaceae</taxon>
        <taxon>Cardiobacterium</taxon>
    </lineage>
</organism>
<dbReference type="EMBL" id="UFUW01000001">
    <property type="protein sequence ID" value="SUX24826.1"/>
    <property type="molecule type" value="Genomic_DNA"/>
</dbReference>
<evidence type="ECO:0000256" key="4">
    <source>
        <dbReference type="PIRSR" id="PIRSR606225-1"/>
    </source>
</evidence>
<keyword evidence="5" id="KW-0694">RNA-binding</keyword>
<dbReference type="SUPFAM" id="SSF55120">
    <property type="entry name" value="Pseudouridine synthase"/>
    <property type="match status" value="1"/>
</dbReference>
<evidence type="ECO:0000256" key="1">
    <source>
        <dbReference type="ARBA" id="ARBA00010876"/>
    </source>
</evidence>
<evidence type="ECO:0000259" key="7">
    <source>
        <dbReference type="SMART" id="SM00363"/>
    </source>
</evidence>
<dbReference type="Pfam" id="PF01479">
    <property type="entry name" value="S4"/>
    <property type="match status" value="1"/>
</dbReference>